<dbReference type="AlphaFoldDB" id="A0A0G4GBU4"/>
<dbReference type="InParanoid" id="A0A0G4GBU4"/>
<evidence type="ECO:0008006" key="4">
    <source>
        <dbReference type="Google" id="ProtNLM"/>
    </source>
</evidence>
<keyword evidence="3" id="KW-1185">Reference proteome</keyword>
<feature type="region of interest" description="Disordered" evidence="1">
    <location>
        <begin position="236"/>
        <end position="268"/>
    </location>
</feature>
<dbReference type="Proteomes" id="UP000041254">
    <property type="component" value="Unassembled WGS sequence"/>
</dbReference>
<dbReference type="OrthoDB" id="361870at2759"/>
<dbReference type="PANTHER" id="PTHR13528">
    <property type="entry name" value="39S RIBOSOMAL PROTEIN L28, MITOCHONDRIAL"/>
    <property type="match status" value="1"/>
</dbReference>
<dbReference type="EMBL" id="CDMY01000621">
    <property type="protein sequence ID" value="CEM26611.1"/>
    <property type="molecule type" value="Genomic_DNA"/>
</dbReference>
<name>A0A0G4GBU4_VITBC</name>
<protein>
    <recommendedName>
        <fullName evidence="4">Ribosomal protein L28</fullName>
    </recommendedName>
</protein>
<accession>A0A0G4GBU4</accession>
<dbReference type="GO" id="GO:0003735">
    <property type="term" value="F:structural constituent of ribosome"/>
    <property type="evidence" value="ECO:0007669"/>
    <property type="project" value="InterPro"/>
</dbReference>
<proteinExistence type="predicted"/>
<sequence length="311" mass="37307">MPKNLSLFGKYLRKVGKIHWRGFKRHQIAHPIPVKAYGREPTAAASTGLYHDEDFNYYSYIVWTMDKFWTKAKPNTFKKDIKSKRLNTEIKNLRVTTSALHAMDDMGGFDEYILRTPPQEMRSNMGERMRNVMYFYQHNPEVREWALPWKVFLRFKDQRDPYFARHWHYLRKERNEKWFGKACAKFSPYYLPPEEKMHPERQEFLEGSEPPQPINMWWKESPALEQGFRRRLKEAKSFEEAHPDHHEPDGFREGYGHGGGGQHGNVNPMRKHKKEYKWHNVYKPESGKKYWGAWMRLRSARIKQNNKVGGK</sequence>
<feature type="compositionally biased region" description="Basic and acidic residues" evidence="1">
    <location>
        <begin position="236"/>
        <end position="255"/>
    </location>
</feature>
<evidence type="ECO:0000256" key="1">
    <source>
        <dbReference type="SAM" id="MobiDB-lite"/>
    </source>
</evidence>
<evidence type="ECO:0000313" key="2">
    <source>
        <dbReference type="EMBL" id="CEM26611.1"/>
    </source>
</evidence>
<dbReference type="GO" id="GO:0005762">
    <property type="term" value="C:mitochondrial large ribosomal subunit"/>
    <property type="evidence" value="ECO:0007669"/>
    <property type="project" value="TreeGrafter"/>
</dbReference>
<dbReference type="PANTHER" id="PTHR13528:SF2">
    <property type="entry name" value="LARGE RIBOSOMAL SUBUNIT PROTEIN BL28M"/>
    <property type="match status" value="1"/>
</dbReference>
<evidence type="ECO:0000313" key="3">
    <source>
        <dbReference type="Proteomes" id="UP000041254"/>
    </source>
</evidence>
<gene>
    <name evidence="2" type="ORF">Vbra_17411</name>
</gene>
<dbReference type="OMA" id="KAYTDHH"/>
<dbReference type="InterPro" id="IPR026569">
    <property type="entry name" value="Ribosomal_bL28"/>
</dbReference>
<dbReference type="STRING" id="1169540.A0A0G4GBU4"/>
<dbReference type="PhylomeDB" id="A0A0G4GBU4"/>
<dbReference type="FunCoup" id="A0A0G4GBU4">
    <property type="interactions" value="84"/>
</dbReference>
<organism evidence="2 3">
    <name type="scientific">Vitrella brassicaformis (strain CCMP3155)</name>
    <dbReference type="NCBI Taxonomy" id="1169540"/>
    <lineage>
        <taxon>Eukaryota</taxon>
        <taxon>Sar</taxon>
        <taxon>Alveolata</taxon>
        <taxon>Colpodellida</taxon>
        <taxon>Vitrellaceae</taxon>
        <taxon>Vitrella</taxon>
    </lineage>
</organism>
<dbReference type="VEuPathDB" id="CryptoDB:Vbra_17411"/>
<reference evidence="2 3" key="1">
    <citation type="submission" date="2014-11" db="EMBL/GenBank/DDBJ databases">
        <authorList>
            <person name="Zhu J."/>
            <person name="Qi W."/>
            <person name="Song R."/>
        </authorList>
    </citation>
    <scope>NUCLEOTIDE SEQUENCE [LARGE SCALE GENOMIC DNA]</scope>
</reference>